<name>A0A2V2WAJ6_TRYCR</name>
<evidence type="ECO:0000259" key="1">
    <source>
        <dbReference type="Pfam" id="PF07999"/>
    </source>
</evidence>
<proteinExistence type="predicted"/>
<reference evidence="2 3" key="1">
    <citation type="journal article" date="2018" name="Microb. Genom.">
        <title>Expanding an expanded genome: long-read sequencing of Trypanosoma cruzi.</title>
        <authorList>
            <person name="Berna L."/>
            <person name="Rodriguez M."/>
            <person name="Chiribao M.L."/>
            <person name="Parodi-Talice A."/>
            <person name="Pita S."/>
            <person name="Rijo G."/>
            <person name="Alvarez-Valin F."/>
            <person name="Robello C."/>
        </authorList>
    </citation>
    <scope>NUCLEOTIDE SEQUENCE [LARGE SCALE GENOMIC DNA]</scope>
    <source>
        <strain evidence="2 3">TCC</strain>
    </source>
</reference>
<dbReference type="VEuPathDB" id="TriTrypDB:TcG_12999"/>
<organism evidence="2 3">
    <name type="scientific">Trypanosoma cruzi</name>
    <dbReference type="NCBI Taxonomy" id="5693"/>
    <lineage>
        <taxon>Eukaryota</taxon>
        <taxon>Discoba</taxon>
        <taxon>Euglenozoa</taxon>
        <taxon>Kinetoplastea</taxon>
        <taxon>Metakinetoplastina</taxon>
        <taxon>Trypanosomatida</taxon>
        <taxon>Trypanosomatidae</taxon>
        <taxon>Trypanosoma</taxon>
        <taxon>Schizotrypanum</taxon>
    </lineage>
</organism>
<dbReference type="VEuPathDB" id="TriTrypDB:TCSYLVIO_008231"/>
<dbReference type="InterPro" id="IPR006518">
    <property type="entry name" value="Trypano_RHS"/>
</dbReference>
<dbReference type="VEuPathDB" id="TriTrypDB:TcYC6_0142730"/>
<dbReference type="VEuPathDB" id="TriTrypDB:TcG_13403"/>
<feature type="domain" description="Retrotransposon hot spot protein,C-terminal" evidence="1">
    <location>
        <begin position="1"/>
        <end position="162"/>
    </location>
</feature>
<evidence type="ECO:0000313" key="3">
    <source>
        <dbReference type="Proteomes" id="UP000246078"/>
    </source>
</evidence>
<dbReference type="VEuPathDB" id="TriTrypDB:C4B63_56g161"/>
<comment type="caution">
    <text evidence="2">The sequence shown here is derived from an EMBL/GenBank/DDBJ whole genome shotgun (WGS) entry which is preliminary data.</text>
</comment>
<dbReference type="VEuPathDB" id="TriTrypDB:TcCL_NonESM11053"/>
<dbReference type="AlphaFoldDB" id="A0A2V2WAJ6"/>
<dbReference type="InterPro" id="IPR046836">
    <property type="entry name" value="RHS_C"/>
</dbReference>
<protein>
    <submittedName>
        <fullName evidence="2">Putative retrotransposon hot spot (RHS) protein</fullName>
    </submittedName>
</protein>
<sequence>MCVWMKRNDSSGQAGYWRNINGRMEEVGPLLRYIFDDRKYSNRIGSCKSTINKLNRIDAEYYLHFGTGKMLGGDNVSHKLVKIVRVRGECNSELTFNGLISLGLGNLTLCELAEFMMPNDFNLLVLAIKDDLLSEPLEKYSVFAFSSEAFVGAIIPKLRELKIEEDAPPHRCAPELCPHERSIKPCLLPLLENFKKKIEIESRVLYKPVAQNFFLVDGFFFSDSNPKIMVGLRMATAGGHHTTASTVRQFTECLAAYFNGWEELSRDMSWEIIYVQHTDSTPLNDWQRCDVVNSDNVSKKESQKIAAFWEEKVRQYQVSIPSRDA</sequence>
<evidence type="ECO:0000313" key="2">
    <source>
        <dbReference type="EMBL" id="PWV05618.1"/>
    </source>
</evidence>
<dbReference type="VEuPathDB" id="TriTrypDB:C3747_127g148"/>
<dbReference type="Proteomes" id="UP000246078">
    <property type="component" value="Unassembled WGS sequence"/>
</dbReference>
<dbReference type="Pfam" id="PF07999">
    <property type="entry name" value="RHSP"/>
    <property type="match status" value="1"/>
</dbReference>
<gene>
    <name evidence="2" type="ORF">C3747_127g148</name>
</gene>
<dbReference type="VEuPathDB" id="TriTrypDB:TcCLB.399997.10"/>
<dbReference type="EMBL" id="PRFC01000127">
    <property type="protein sequence ID" value="PWV05618.1"/>
    <property type="molecule type" value="Genomic_DNA"/>
</dbReference>
<dbReference type="NCBIfam" id="TIGR01631">
    <property type="entry name" value="Trypano_RHS"/>
    <property type="match status" value="1"/>
</dbReference>
<accession>A0A2V2WAJ6</accession>